<organism evidence="2 3">
    <name type="scientific">Leptospira santarosai str. ZUN179</name>
    <dbReference type="NCBI Taxonomy" id="1049985"/>
    <lineage>
        <taxon>Bacteria</taxon>
        <taxon>Pseudomonadati</taxon>
        <taxon>Spirochaetota</taxon>
        <taxon>Spirochaetia</taxon>
        <taxon>Leptospirales</taxon>
        <taxon>Leptospiraceae</taxon>
        <taxon>Leptospira</taxon>
    </lineage>
</organism>
<sequence length="58" mass="6844">MYDHNRRCGFLSVILPAYFFVTHFVSMSPLNDLSGEFFSKEKKVYFALIAVRLVPFFF</sequence>
<comment type="caution">
    <text evidence="2">The sequence shown here is derived from an EMBL/GenBank/DDBJ whole genome shotgun (WGS) entry which is preliminary data.</text>
</comment>
<dbReference type="AlphaFoldDB" id="M6USA3"/>
<reference evidence="2 3" key="1">
    <citation type="submission" date="2013-01" db="EMBL/GenBank/DDBJ databases">
        <authorList>
            <person name="Harkins D.M."/>
            <person name="Durkin A.S."/>
            <person name="Brinkac L.M."/>
            <person name="Haft D.H."/>
            <person name="Selengut J.D."/>
            <person name="Sanka R."/>
            <person name="DePew J."/>
            <person name="Purushe J."/>
            <person name="Matthias M.A."/>
            <person name="Vinetz J.M."/>
            <person name="Sutton G.G."/>
            <person name="Nierman W.C."/>
            <person name="Fouts D.E."/>
        </authorList>
    </citation>
    <scope>NUCLEOTIDE SEQUENCE [LARGE SCALE GENOMIC DNA]</scope>
    <source>
        <strain evidence="2 3">ZUN179</strain>
    </source>
</reference>
<evidence type="ECO:0000313" key="3">
    <source>
        <dbReference type="Proteomes" id="UP000012160"/>
    </source>
</evidence>
<keyword evidence="1" id="KW-0812">Transmembrane</keyword>
<dbReference type="EMBL" id="AHOQ02000046">
    <property type="protein sequence ID" value="EMO43924.1"/>
    <property type="molecule type" value="Genomic_DNA"/>
</dbReference>
<protein>
    <submittedName>
        <fullName evidence="2">Uncharacterized protein</fullName>
    </submittedName>
</protein>
<dbReference type="Proteomes" id="UP000012160">
    <property type="component" value="Unassembled WGS sequence"/>
</dbReference>
<keyword evidence="1" id="KW-0472">Membrane</keyword>
<evidence type="ECO:0000256" key="1">
    <source>
        <dbReference type="SAM" id="Phobius"/>
    </source>
</evidence>
<accession>M6USA3</accession>
<evidence type="ECO:0000313" key="2">
    <source>
        <dbReference type="EMBL" id="EMO43924.1"/>
    </source>
</evidence>
<feature type="transmembrane region" description="Helical" evidence="1">
    <location>
        <begin position="7"/>
        <end position="25"/>
    </location>
</feature>
<keyword evidence="1" id="KW-1133">Transmembrane helix</keyword>
<proteinExistence type="predicted"/>
<gene>
    <name evidence="2" type="ORF">LEP1GSC187_2758</name>
</gene>
<name>M6USA3_9LEPT</name>